<protein>
    <submittedName>
        <fullName evidence="2">Transposase of ISBst12-like element</fullName>
    </submittedName>
</protein>
<keyword evidence="3" id="KW-1185">Reference proteome</keyword>
<dbReference type="GeneID" id="97006840"/>
<dbReference type="AlphaFoldDB" id="A7GK70"/>
<dbReference type="HOGENOM" id="CLU_3339984_0_0_9"/>
<accession>A7GK70</accession>
<feature type="domain" description="Transposase IS66 central" evidence="1">
    <location>
        <begin position="3"/>
        <end position="36"/>
    </location>
</feature>
<name>A7GK70_BACCN</name>
<sequence>MPAFLRNSSVPSDKNQAERNLRMMKIKENISGIFRNE</sequence>
<dbReference type="Pfam" id="PF03050">
    <property type="entry name" value="DDE_Tnp_IS66"/>
    <property type="match status" value="1"/>
</dbReference>
<reference evidence="2 3" key="1">
    <citation type="journal article" date="2008" name="Chem. Biol. Interact.">
        <title>Extending the Bacillus cereus group genomics to putative food-borne pathogens of different toxicity.</title>
        <authorList>
            <person name="Lapidus A."/>
            <person name="Goltsman E."/>
            <person name="Auger S."/>
            <person name="Galleron N."/>
            <person name="Segurens B."/>
            <person name="Dossat C."/>
            <person name="Land M.L."/>
            <person name="Broussolle V."/>
            <person name="Brillard J."/>
            <person name="Guinebretiere M.H."/>
            <person name="Sanchis V."/>
            <person name="Nguen-The C."/>
            <person name="Lereclus D."/>
            <person name="Richardson P."/>
            <person name="Wincker P."/>
            <person name="Weissenbach J."/>
            <person name="Ehrlich S.D."/>
            <person name="Sorokin A."/>
        </authorList>
    </citation>
    <scope>NUCLEOTIDE SEQUENCE [LARGE SCALE GENOMIC DNA]</scope>
    <source>
        <strain evidence="3">DSM 22905 / CIP 110041 / 391-98 / NVH 391-98</strain>
    </source>
</reference>
<dbReference type="KEGG" id="bcy:Bcer98_0156"/>
<gene>
    <name evidence="2" type="ordered locus">Bcer98_0156</name>
</gene>
<evidence type="ECO:0000259" key="1">
    <source>
        <dbReference type="Pfam" id="PF03050"/>
    </source>
</evidence>
<dbReference type="EMBL" id="CP000764">
    <property type="protein sequence ID" value="ABS20528.1"/>
    <property type="molecule type" value="Genomic_DNA"/>
</dbReference>
<organism evidence="2 3">
    <name type="scientific">Bacillus cytotoxicus (strain DSM 22905 / CIP 110041 / 391-98 / NVH 391-98)</name>
    <dbReference type="NCBI Taxonomy" id="315749"/>
    <lineage>
        <taxon>Bacteria</taxon>
        <taxon>Bacillati</taxon>
        <taxon>Bacillota</taxon>
        <taxon>Bacilli</taxon>
        <taxon>Bacillales</taxon>
        <taxon>Bacillaceae</taxon>
        <taxon>Bacillus</taxon>
        <taxon>Bacillus cereus group</taxon>
    </lineage>
</organism>
<evidence type="ECO:0000313" key="2">
    <source>
        <dbReference type="EMBL" id="ABS20528.1"/>
    </source>
</evidence>
<evidence type="ECO:0000313" key="3">
    <source>
        <dbReference type="Proteomes" id="UP000002300"/>
    </source>
</evidence>
<proteinExistence type="predicted"/>
<dbReference type="RefSeq" id="WP_011983289.1">
    <property type="nucleotide sequence ID" value="NC_009674.1"/>
</dbReference>
<dbReference type="Proteomes" id="UP000002300">
    <property type="component" value="Chromosome"/>
</dbReference>
<dbReference type="InterPro" id="IPR004291">
    <property type="entry name" value="Transposase_IS66_central"/>
</dbReference>
<dbReference type="OrthoDB" id="61007at2"/>